<evidence type="ECO:0000256" key="9">
    <source>
        <dbReference type="ARBA" id="ARBA00064003"/>
    </source>
</evidence>
<dbReference type="Pfam" id="PF12860">
    <property type="entry name" value="PAS_7"/>
    <property type="match status" value="2"/>
</dbReference>
<dbReference type="InterPro" id="IPR035965">
    <property type="entry name" value="PAS-like_dom_sf"/>
</dbReference>
<dbReference type="FunFam" id="3.30.565.10:FF:000010">
    <property type="entry name" value="Sensor histidine kinase RcsC"/>
    <property type="match status" value="1"/>
</dbReference>
<dbReference type="AlphaFoldDB" id="A0A7W9RZT8"/>
<comment type="caution">
    <text evidence="16">The sequence shown here is derived from an EMBL/GenBank/DDBJ whole genome shotgun (WGS) entry which is preliminary data.</text>
</comment>
<evidence type="ECO:0000256" key="1">
    <source>
        <dbReference type="ARBA" id="ARBA00000085"/>
    </source>
</evidence>
<evidence type="ECO:0000259" key="15">
    <source>
        <dbReference type="PROSITE" id="PS50112"/>
    </source>
</evidence>
<dbReference type="SMART" id="SM00448">
    <property type="entry name" value="REC"/>
    <property type="match status" value="2"/>
</dbReference>
<keyword evidence="17" id="KW-1185">Reference proteome</keyword>
<dbReference type="Pfam" id="PF00512">
    <property type="entry name" value="HisKA"/>
    <property type="match status" value="1"/>
</dbReference>
<evidence type="ECO:0000256" key="6">
    <source>
        <dbReference type="ARBA" id="ARBA00022777"/>
    </source>
</evidence>
<evidence type="ECO:0000256" key="12">
    <source>
        <dbReference type="SAM" id="MobiDB-lite"/>
    </source>
</evidence>
<dbReference type="EMBL" id="JACHEU010000001">
    <property type="protein sequence ID" value="MBB6010739.1"/>
    <property type="molecule type" value="Genomic_DNA"/>
</dbReference>
<evidence type="ECO:0000313" key="16">
    <source>
        <dbReference type="EMBL" id="MBB6010739.1"/>
    </source>
</evidence>
<dbReference type="InterPro" id="IPR013656">
    <property type="entry name" value="PAS_4"/>
</dbReference>
<dbReference type="Pfam" id="PF08448">
    <property type="entry name" value="PAS_4"/>
    <property type="match status" value="1"/>
</dbReference>
<dbReference type="PANTHER" id="PTHR45339:SF1">
    <property type="entry name" value="HYBRID SIGNAL TRANSDUCTION HISTIDINE KINASE J"/>
    <property type="match status" value="1"/>
</dbReference>
<dbReference type="Gene3D" id="3.40.50.2300">
    <property type="match status" value="2"/>
</dbReference>
<dbReference type="Gene3D" id="3.30.450.20">
    <property type="entry name" value="PAS domain"/>
    <property type="match status" value="3"/>
</dbReference>
<dbReference type="Pfam" id="PF13426">
    <property type="entry name" value="PAS_9"/>
    <property type="match status" value="1"/>
</dbReference>
<dbReference type="InterPro" id="IPR036097">
    <property type="entry name" value="HisK_dim/P_sf"/>
</dbReference>
<dbReference type="SUPFAM" id="SSF47384">
    <property type="entry name" value="Homodimeric domain of signal transducing histidine kinase"/>
    <property type="match status" value="1"/>
</dbReference>
<dbReference type="NCBIfam" id="TIGR00229">
    <property type="entry name" value="sensory_box"/>
    <property type="match status" value="1"/>
</dbReference>
<feature type="domain" description="PAS" evidence="15">
    <location>
        <begin position="432"/>
        <end position="483"/>
    </location>
</feature>
<comment type="subunit">
    <text evidence="9">At low DSF concentrations, interacts with RpfF.</text>
</comment>
<dbReference type="FunFam" id="1.10.287.130:FF:000002">
    <property type="entry name" value="Two-component osmosensing histidine kinase"/>
    <property type="match status" value="1"/>
</dbReference>
<dbReference type="CDD" id="cd16922">
    <property type="entry name" value="HATPase_EvgS-ArcB-TorS-like"/>
    <property type="match status" value="1"/>
</dbReference>
<dbReference type="SMART" id="SM00091">
    <property type="entry name" value="PAS"/>
    <property type="match status" value="3"/>
</dbReference>
<evidence type="ECO:0000256" key="3">
    <source>
        <dbReference type="ARBA" id="ARBA00022553"/>
    </source>
</evidence>
<evidence type="ECO:0000256" key="5">
    <source>
        <dbReference type="ARBA" id="ARBA00022741"/>
    </source>
</evidence>
<evidence type="ECO:0000256" key="8">
    <source>
        <dbReference type="ARBA" id="ARBA00023012"/>
    </source>
</evidence>
<evidence type="ECO:0000256" key="2">
    <source>
        <dbReference type="ARBA" id="ARBA00012438"/>
    </source>
</evidence>
<dbReference type="PANTHER" id="PTHR45339">
    <property type="entry name" value="HYBRID SIGNAL TRANSDUCTION HISTIDINE KINASE J"/>
    <property type="match status" value="1"/>
</dbReference>
<dbReference type="InterPro" id="IPR011006">
    <property type="entry name" value="CheY-like_superfamily"/>
</dbReference>
<dbReference type="EC" id="2.7.13.3" evidence="2"/>
<dbReference type="PROSITE" id="PS50112">
    <property type="entry name" value="PAS"/>
    <property type="match status" value="1"/>
</dbReference>
<keyword evidence="7" id="KW-0067">ATP-binding</keyword>
<keyword evidence="3 11" id="KW-0597">Phosphoprotein</keyword>
<dbReference type="SUPFAM" id="SSF55785">
    <property type="entry name" value="PYP-like sensor domain (PAS domain)"/>
    <property type="match status" value="3"/>
</dbReference>
<dbReference type="GO" id="GO:0005524">
    <property type="term" value="F:ATP binding"/>
    <property type="evidence" value="ECO:0007669"/>
    <property type="project" value="UniProtKB-KW"/>
</dbReference>
<feature type="modified residue" description="4-aspartylphosphate" evidence="11">
    <location>
        <position position="1028"/>
    </location>
</feature>
<evidence type="ECO:0000259" key="13">
    <source>
        <dbReference type="PROSITE" id="PS50109"/>
    </source>
</evidence>
<dbReference type="SUPFAM" id="SSF52172">
    <property type="entry name" value="CheY-like"/>
    <property type="match status" value="2"/>
</dbReference>
<dbReference type="SMART" id="SM00086">
    <property type="entry name" value="PAC"/>
    <property type="match status" value="1"/>
</dbReference>
<dbReference type="SMART" id="SM00387">
    <property type="entry name" value="HATPase_c"/>
    <property type="match status" value="1"/>
</dbReference>
<reference evidence="16 17" key="1">
    <citation type="submission" date="2020-08" db="EMBL/GenBank/DDBJ databases">
        <title>Genomic Encyclopedia of Type Strains, Phase IV (KMG-IV): sequencing the most valuable type-strain genomes for metagenomic binning, comparative biology and taxonomic classification.</title>
        <authorList>
            <person name="Goeker M."/>
        </authorList>
    </citation>
    <scope>NUCLEOTIDE SEQUENCE [LARGE SCALE GENOMIC DNA]</scope>
    <source>
        <strain evidence="16 17">DSM 11099</strain>
    </source>
</reference>
<dbReference type="CDD" id="cd17546">
    <property type="entry name" value="REC_hyHK_CKI1_RcsC-like"/>
    <property type="match status" value="2"/>
</dbReference>
<feature type="region of interest" description="Disordered" evidence="12">
    <location>
        <begin position="1"/>
        <end position="34"/>
    </location>
</feature>
<dbReference type="Proteomes" id="UP000533306">
    <property type="component" value="Unassembled WGS sequence"/>
</dbReference>
<evidence type="ECO:0000256" key="11">
    <source>
        <dbReference type="PROSITE-ProRule" id="PRU00169"/>
    </source>
</evidence>
<keyword evidence="4" id="KW-0808">Transferase</keyword>
<dbReference type="InterPro" id="IPR005467">
    <property type="entry name" value="His_kinase_dom"/>
</dbReference>
<evidence type="ECO:0000256" key="4">
    <source>
        <dbReference type="ARBA" id="ARBA00022679"/>
    </source>
</evidence>
<dbReference type="InterPro" id="IPR004358">
    <property type="entry name" value="Sig_transdc_His_kin-like_C"/>
</dbReference>
<dbReference type="InterPro" id="IPR000014">
    <property type="entry name" value="PAS"/>
</dbReference>
<dbReference type="PRINTS" id="PR00344">
    <property type="entry name" value="BCTRLSENSOR"/>
</dbReference>
<dbReference type="InterPro" id="IPR001789">
    <property type="entry name" value="Sig_transdc_resp-reg_receiver"/>
</dbReference>
<dbReference type="Gene3D" id="3.30.565.10">
    <property type="entry name" value="Histidine kinase-like ATPase, C-terminal domain"/>
    <property type="match status" value="1"/>
</dbReference>
<feature type="domain" description="Response regulatory" evidence="14">
    <location>
        <begin position="811"/>
        <end position="932"/>
    </location>
</feature>
<keyword evidence="6" id="KW-0418">Kinase</keyword>
<organism evidence="16 17">
    <name type="scientific">Aquamicrobium lusatiense</name>
    <dbReference type="NCBI Taxonomy" id="89772"/>
    <lineage>
        <taxon>Bacteria</taxon>
        <taxon>Pseudomonadati</taxon>
        <taxon>Pseudomonadota</taxon>
        <taxon>Alphaproteobacteria</taxon>
        <taxon>Hyphomicrobiales</taxon>
        <taxon>Phyllobacteriaceae</taxon>
        <taxon>Aquamicrobium</taxon>
    </lineage>
</organism>
<feature type="domain" description="Response regulatory" evidence="14">
    <location>
        <begin position="979"/>
        <end position="1097"/>
    </location>
</feature>
<dbReference type="InterPro" id="IPR036890">
    <property type="entry name" value="HATPase_C_sf"/>
</dbReference>
<evidence type="ECO:0000256" key="10">
    <source>
        <dbReference type="ARBA" id="ARBA00068150"/>
    </source>
</evidence>
<dbReference type="CDD" id="cd00082">
    <property type="entry name" value="HisKA"/>
    <property type="match status" value="1"/>
</dbReference>
<comment type="catalytic activity">
    <reaction evidence="1">
        <text>ATP + protein L-histidine = ADP + protein N-phospho-L-histidine.</text>
        <dbReference type="EC" id="2.7.13.3"/>
    </reaction>
</comment>
<sequence length="1108" mass="121307">MGNAQGPIRQHGVDASACVPHGGDVVSDAGPSHHPAESDANLSWFWETGPDLRFTRFSDNYLAATGIPPENMIGRLRFDFMDQVRHGNEKAIAHLNDLQSHKAFRDFVYELKNGTQKCRWISTSGEPCFDADGRFTGYRGTARNITAIAEQVRDLVPAPATAIRETRQALTALNAINEAMCLYDENDVLVLHNDALLRLYCSLADVIRPGISYSDILDAGLERGVWDTEGLEGPVWRDNMLQARAGASDQSSLIRFTNGRVLLSRAIRTDTGMRISTCSDVTELEGHKAEALRAEARSRALRFDLEMMVNSLDMAIVIVDEHLNVELINNAFWKLWNLSPAQVSGDAFRALLEADRHTGIYGVEDRKWEEYVAGREAEIRSGKVLPREFRRADGLTMIYSVTALSGGRRLISYYDITALKDREEALRATMRENELFRGLIDNVPVSIYAKHEDLRLFYVNRGWTELTGISAAEAVGKTDMELFGIHGREMTGSDLAVLRTGDTQEGEEMVVGADQKVRYQFARKSAMKASDGSCYLIGSTTDITELKLREAELVDARQRAEQADRTKSEFLANMSHEIRTPMNGVLGMAELLSKTDLDPKQKTFTDIIVKSGNALLSIINDILDFSKIDAGQMVLERASFEVGEVVEDAVALVAARAREKDVELVVRLEPGMETCFLGDAGRIRQILLNLLGNAVKFTDHGHVLVDVSACQADGPATLHFAVTDTGIGIPSDKLAMVFDKFSQVDGSSTRRHEGTGLGLAISSRLVALMGGEIGVESEAGRGSTFWFDIPLEKGSRAAAGPVPPVDVTGARVLIIDDNAVNRAILTEQMQAWAFDSCAAANGVEGLKVLKAAVARGLGVECIVLDYQMPGMNGPDVAAAVRSDPGLRDVPIILLTSVDHSIADPQCRDLGIHAHLTKPVRSSTLLQTMVEAIQRQRGFSISDEAEQSPEPASEAVEPVREAVPAATSLSHGEAQDDRLDILVAEDNEVNQLVFTQILCDSGYSFEIVGNGRLAVEAFHRMRPRMILMDVSMPQMNGYEATGRIRMSEGPDGAHVPIVGVTAHALKGDRERCLECGMDDYLPKPVSPRALMAKLERWLGPSGAAEKQHR</sequence>
<dbReference type="InterPro" id="IPR003661">
    <property type="entry name" value="HisK_dim/P_dom"/>
</dbReference>
<protein>
    <recommendedName>
        <fullName evidence="10">Sensory/regulatory protein RpfC</fullName>
        <ecNumber evidence="2">2.7.13.3</ecNumber>
    </recommendedName>
</protein>
<feature type="compositionally biased region" description="Low complexity" evidence="12">
    <location>
        <begin position="947"/>
        <end position="965"/>
    </location>
</feature>
<dbReference type="SUPFAM" id="SSF55874">
    <property type="entry name" value="ATPase domain of HSP90 chaperone/DNA topoisomerase II/histidine kinase"/>
    <property type="match status" value="1"/>
</dbReference>
<proteinExistence type="predicted"/>
<dbReference type="PROSITE" id="PS50110">
    <property type="entry name" value="RESPONSE_REGULATORY"/>
    <property type="match status" value="2"/>
</dbReference>
<name>A0A7W9RZT8_9HYPH</name>
<dbReference type="Gene3D" id="1.10.287.130">
    <property type="match status" value="1"/>
</dbReference>
<dbReference type="SMART" id="SM00388">
    <property type="entry name" value="HisKA"/>
    <property type="match status" value="1"/>
</dbReference>
<accession>A0A7W9RZT8</accession>
<dbReference type="InterPro" id="IPR001610">
    <property type="entry name" value="PAC"/>
</dbReference>
<dbReference type="GO" id="GO:0000155">
    <property type="term" value="F:phosphorelay sensor kinase activity"/>
    <property type="evidence" value="ECO:0007669"/>
    <property type="project" value="InterPro"/>
</dbReference>
<feature type="domain" description="Histidine kinase" evidence="13">
    <location>
        <begin position="573"/>
        <end position="793"/>
    </location>
</feature>
<dbReference type="PROSITE" id="PS50109">
    <property type="entry name" value="HIS_KIN"/>
    <property type="match status" value="1"/>
</dbReference>
<feature type="region of interest" description="Disordered" evidence="12">
    <location>
        <begin position="938"/>
        <end position="969"/>
    </location>
</feature>
<gene>
    <name evidence="16" type="ORF">HNR59_000084</name>
</gene>
<feature type="modified residue" description="4-aspartylphosphate" evidence="11">
    <location>
        <position position="865"/>
    </location>
</feature>
<keyword evidence="8" id="KW-0902">Two-component regulatory system</keyword>
<dbReference type="CDD" id="cd00130">
    <property type="entry name" value="PAS"/>
    <property type="match status" value="1"/>
</dbReference>
<dbReference type="Pfam" id="PF00072">
    <property type="entry name" value="Response_reg"/>
    <property type="match status" value="2"/>
</dbReference>
<dbReference type="Pfam" id="PF02518">
    <property type="entry name" value="HATPase_c"/>
    <property type="match status" value="1"/>
</dbReference>
<evidence type="ECO:0000256" key="7">
    <source>
        <dbReference type="ARBA" id="ARBA00022840"/>
    </source>
</evidence>
<evidence type="ECO:0000259" key="14">
    <source>
        <dbReference type="PROSITE" id="PS50110"/>
    </source>
</evidence>
<evidence type="ECO:0000313" key="17">
    <source>
        <dbReference type="Proteomes" id="UP000533306"/>
    </source>
</evidence>
<keyword evidence="5" id="KW-0547">Nucleotide-binding</keyword>
<dbReference type="InterPro" id="IPR003594">
    <property type="entry name" value="HATPase_dom"/>
</dbReference>